<evidence type="ECO:0000256" key="6">
    <source>
        <dbReference type="PROSITE-ProRule" id="PRU00278"/>
    </source>
</evidence>
<protein>
    <recommendedName>
        <fullName evidence="2">peptidylprolyl isomerase</fullName>
        <ecNumber evidence="2">5.2.1.8</ecNumber>
    </recommendedName>
</protein>
<evidence type="ECO:0000259" key="7">
    <source>
        <dbReference type="PROSITE" id="PS50198"/>
    </source>
</evidence>
<proteinExistence type="predicted"/>
<dbReference type="InterPro" id="IPR046357">
    <property type="entry name" value="PPIase_dom_sf"/>
</dbReference>
<evidence type="ECO:0000256" key="2">
    <source>
        <dbReference type="ARBA" id="ARBA00013194"/>
    </source>
</evidence>
<dbReference type="EC" id="5.2.1.8" evidence="2"/>
<keyword evidence="4 6" id="KW-0697">Rotamase</keyword>
<dbReference type="PANTHER" id="PTHR47245:SF1">
    <property type="entry name" value="FOLDASE PROTEIN PRSA"/>
    <property type="match status" value="1"/>
</dbReference>
<keyword evidence="3" id="KW-0732">Signal</keyword>
<keyword evidence="9" id="KW-1185">Reference proteome</keyword>
<sequence length="252" mass="29092">MESQPFLSINDQPISLTQAIRYLQLSGRLGAFIRDILREYVLEQELKQRDNLNIDPVLIEQAVIDFRLQRQLTDPKQFQEWLASNRMDYPTFHAQVTSGFKLAKLKAEVTAPKLQEFFIERKIFLDRVVLSRIVVAERELAEELRSQIEEGTAFETLARDYSLTEDRIVNGMMGPVSRGTLPDIIRAEIDQASPGELIGPLELEGRWGLFRVEQILLASLEDAQLSEALQNELFELWITEKMQQMMVKLEVI</sequence>
<name>A0AAV3XL30_9CYAN</name>
<evidence type="ECO:0000313" key="9">
    <source>
        <dbReference type="Proteomes" id="UP001050975"/>
    </source>
</evidence>
<gene>
    <name evidence="8" type="ORF">MiSe_59640</name>
</gene>
<dbReference type="InterPro" id="IPR000297">
    <property type="entry name" value="PPIase_PpiC"/>
</dbReference>
<evidence type="ECO:0000256" key="3">
    <source>
        <dbReference type="ARBA" id="ARBA00022729"/>
    </source>
</evidence>
<dbReference type="Pfam" id="PF00639">
    <property type="entry name" value="Rotamase"/>
    <property type="match status" value="1"/>
</dbReference>
<comment type="catalytic activity">
    <reaction evidence="1">
        <text>[protein]-peptidylproline (omega=180) = [protein]-peptidylproline (omega=0)</text>
        <dbReference type="Rhea" id="RHEA:16237"/>
        <dbReference type="Rhea" id="RHEA-COMP:10747"/>
        <dbReference type="Rhea" id="RHEA-COMP:10748"/>
        <dbReference type="ChEBI" id="CHEBI:83833"/>
        <dbReference type="ChEBI" id="CHEBI:83834"/>
        <dbReference type="EC" id="5.2.1.8"/>
    </reaction>
</comment>
<dbReference type="PROSITE" id="PS50198">
    <property type="entry name" value="PPIC_PPIASE_2"/>
    <property type="match status" value="1"/>
</dbReference>
<dbReference type="InterPro" id="IPR027304">
    <property type="entry name" value="Trigger_fact/SurA_dom_sf"/>
</dbReference>
<dbReference type="SUPFAM" id="SSF54534">
    <property type="entry name" value="FKBP-like"/>
    <property type="match status" value="1"/>
</dbReference>
<dbReference type="SUPFAM" id="SSF109998">
    <property type="entry name" value="Triger factor/SurA peptide-binding domain-like"/>
    <property type="match status" value="1"/>
</dbReference>
<dbReference type="EMBL" id="BLAY01000111">
    <property type="protein sequence ID" value="GET41152.1"/>
    <property type="molecule type" value="Genomic_DNA"/>
</dbReference>
<reference evidence="8" key="1">
    <citation type="submission" date="2019-10" db="EMBL/GenBank/DDBJ databases">
        <title>Draft genome sequece of Microseira wollei NIES-4236.</title>
        <authorList>
            <person name="Yamaguchi H."/>
            <person name="Suzuki S."/>
            <person name="Kawachi M."/>
        </authorList>
    </citation>
    <scope>NUCLEOTIDE SEQUENCE</scope>
    <source>
        <strain evidence="8">NIES-4236</strain>
    </source>
</reference>
<dbReference type="GO" id="GO:0003755">
    <property type="term" value="F:peptidyl-prolyl cis-trans isomerase activity"/>
    <property type="evidence" value="ECO:0007669"/>
    <property type="project" value="UniProtKB-KW"/>
</dbReference>
<dbReference type="Proteomes" id="UP001050975">
    <property type="component" value="Unassembled WGS sequence"/>
</dbReference>
<evidence type="ECO:0000256" key="5">
    <source>
        <dbReference type="ARBA" id="ARBA00023235"/>
    </source>
</evidence>
<dbReference type="PANTHER" id="PTHR47245">
    <property type="entry name" value="PEPTIDYLPROLYL ISOMERASE"/>
    <property type="match status" value="1"/>
</dbReference>
<evidence type="ECO:0000256" key="1">
    <source>
        <dbReference type="ARBA" id="ARBA00000971"/>
    </source>
</evidence>
<dbReference type="Gene3D" id="3.10.50.40">
    <property type="match status" value="1"/>
</dbReference>
<evidence type="ECO:0000256" key="4">
    <source>
        <dbReference type="ARBA" id="ARBA00023110"/>
    </source>
</evidence>
<organism evidence="8 9">
    <name type="scientific">Microseira wollei NIES-4236</name>
    <dbReference type="NCBI Taxonomy" id="2530354"/>
    <lineage>
        <taxon>Bacteria</taxon>
        <taxon>Bacillati</taxon>
        <taxon>Cyanobacteriota</taxon>
        <taxon>Cyanophyceae</taxon>
        <taxon>Oscillatoriophycideae</taxon>
        <taxon>Aerosakkonematales</taxon>
        <taxon>Aerosakkonemataceae</taxon>
        <taxon>Microseira</taxon>
    </lineage>
</organism>
<evidence type="ECO:0000313" key="8">
    <source>
        <dbReference type="EMBL" id="GET41152.1"/>
    </source>
</evidence>
<comment type="caution">
    <text evidence="8">The sequence shown here is derived from an EMBL/GenBank/DDBJ whole genome shotgun (WGS) entry which is preliminary data.</text>
</comment>
<dbReference type="RefSeq" id="WP_226587369.1">
    <property type="nucleotide sequence ID" value="NZ_BLAY01000111.1"/>
</dbReference>
<feature type="domain" description="PpiC" evidence="7">
    <location>
        <begin position="125"/>
        <end position="214"/>
    </location>
</feature>
<accession>A0AAV3XL30</accession>
<dbReference type="AlphaFoldDB" id="A0AAV3XL30"/>
<keyword evidence="5 6" id="KW-0413">Isomerase</keyword>
<dbReference type="InterPro" id="IPR050245">
    <property type="entry name" value="PrsA_foldase"/>
</dbReference>